<accession>A0A0H2RR28</accession>
<keyword evidence="1" id="KW-1133">Transmembrane helix</keyword>
<dbReference type="PANTHER" id="PTHR35043">
    <property type="entry name" value="TRANSCRIPTION FACTOR DOMAIN-CONTAINING PROTEIN"/>
    <property type="match status" value="1"/>
</dbReference>
<name>A0A0H2RR28_9AGAM</name>
<sequence>MNSTCFAFPTPSPGHAAWVADPSCRGTFNIALLCLSTTLICIWSSVHRDIPFESLSTFRSLRRDTPLVLVALFAPELIFVNSYLQFAQETTASTSQQGNIIRQNQFTLVHGFYATMGGFAFIEPEGYVSEGQRVKLTAAGVKFFMKYEPDLIPDLSLTAITDRQKSNSLGKALLVVQVFWFCLNCISRLVERLPLSLLEVSTLAHGIFTLSSYVMWWSKPLSIDEPTWIPLDGEHAREAYALLNTIHDTFFYPVSFKSVPDLSNLFEAHGFATLSNSVLYRFTDYVVTTCIPLIYGFLHFLALRAEFPTSVERSLWRIASVVVTSSGAFEVLFDFIRNVCFDVLALSGSLKQTIGNGIIIVHYRIIPFFYLLGSGYLLVESIRQLWYLPHDAYVVASWSYYIPHWL</sequence>
<dbReference type="Proteomes" id="UP000053477">
    <property type="component" value="Unassembled WGS sequence"/>
</dbReference>
<feature type="transmembrane region" description="Helical" evidence="1">
    <location>
        <begin position="315"/>
        <end position="336"/>
    </location>
</feature>
<dbReference type="STRING" id="27342.A0A0H2RR28"/>
<dbReference type="AlphaFoldDB" id="A0A0H2RR28"/>
<evidence type="ECO:0000313" key="2">
    <source>
        <dbReference type="EMBL" id="KLO14047.1"/>
    </source>
</evidence>
<dbReference type="EMBL" id="KQ085949">
    <property type="protein sequence ID" value="KLO14047.1"/>
    <property type="molecule type" value="Genomic_DNA"/>
</dbReference>
<reference evidence="2 3" key="1">
    <citation type="submission" date="2015-04" db="EMBL/GenBank/DDBJ databases">
        <title>Complete genome sequence of Schizopora paradoxa KUC8140, a cosmopolitan wood degrader in East Asia.</title>
        <authorList>
            <consortium name="DOE Joint Genome Institute"/>
            <person name="Min B."/>
            <person name="Park H."/>
            <person name="Jang Y."/>
            <person name="Kim J.-J."/>
            <person name="Kim K.H."/>
            <person name="Pangilinan J."/>
            <person name="Lipzen A."/>
            <person name="Riley R."/>
            <person name="Grigoriev I.V."/>
            <person name="Spatafora J.W."/>
            <person name="Choi I.-G."/>
        </authorList>
    </citation>
    <scope>NUCLEOTIDE SEQUENCE [LARGE SCALE GENOMIC DNA]</scope>
    <source>
        <strain evidence="2 3">KUC8140</strain>
    </source>
</reference>
<evidence type="ECO:0000313" key="3">
    <source>
        <dbReference type="Proteomes" id="UP000053477"/>
    </source>
</evidence>
<keyword evidence="1" id="KW-0812">Transmembrane</keyword>
<protein>
    <submittedName>
        <fullName evidence="2">Uncharacterized protein</fullName>
    </submittedName>
</protein>
<keyword evidence="3" id="KW-1185">Reference proteome</keyword>
<dbReference type="PANTHER" id="PTHR35043:SF9">
    <property type="match status" value="1"/>
</dbReference>
<proteinExistence type="predicted"/>
<gene>
    <name evidence="2" type="ORF">SCHPADRAFT_967008</name>
</gene>
<dbReference type="InParanoid" id="A0A0H2RR28"/>
<evidence type="ECO:0000256" key="1">
    <source>
        <dbReference type="SAM" id="Phobius"/>
    </source>
</evidence>
<feature type="transmembrane region" description="Helical" evidence="1">
    <location>
        <begin position="285"/>
        <end position="303"/>
    </location>
</feature>
<feature type="transmembrane region" description="Helical" evidence="1">
    <location>
        <begin position="356"/>
        <end position="379"/>
    </location>
</feature>
<keyword evidence="1" id="KW-0472">Membrane</keyword>
<dbReference type="OrthoDB" id="9451547at2759"/>
<organism evidence="2 3">
    <name type="scientific">Schizopora paradoxa</name>
    <dbReference type="NCBI Taxonomy" id="27342"/>
    <lineage>
        <taxon>Eukaryota</taxon>
        <taxon>Fungi</taxon>
        <taxon>Dikarya</taxon>
        <taxon>Basidiomycota</taxon>
        <taxon>Agaricomycotina</taxon>
        <taxon>Agaricomycetes</taxon>
        <taxon>Hymenochaetales</taxon>
        <taxon>Schizoporaceae</taxon>
        <taxon>Schizopora</taxon>
    </lineage>
</organism>